<dbReference type="Pfam" id="PF01554">
    <property type="entry name" value="MatE"/>
    <property type="match status" value="2"/>
</dbReference>
<dbReference type="InterPro" id="IPR002528">
    <property type="entry name" value="MATE_fam"/>
</dbReference>
<comment type="subcellular location">
    <subcellularLocation>
        <location evidence="1">Cell membrane</location>
        <topology evidence="1">Multi-pass membrane protein</topology>
    </subcellularLocation>
</comment>
<organism evidence="11 12">
    <name type="scientific">Candidatus Parabacteroides intestinipullorum</name>
    <dbReference type="NCBI Taxonomy" id="2838723"/>
    <lineage>
        <taxon>Bacteria</taxon>
        <taxon>Pseudomonadati</taxon>
        <taxon>Bacteroidota</taxon>
        <taxon>Bacteroidia</taxon>
        <taxon>Bacteroidales</taxon>
        <taxon>Tannerellaceae</taxon>
        <taxon>Parabacteroides</taxon>
    </lineage>
</organism>
<evidence type="ECO:0000256" key="8">
    <source>
        <dbReference type="ARBA" id="ARBA00023136"/>
    </source>
</evidence>
<evidence type="ECO:0000256" key="3">
    <source>
        <dbReference type="ARBA" id="ARBA00022106"/>
    </source>
</evidence>
<keyword evidence="5" id="KW-1003">Cell membrane</keyword>
<proteinExistence type="inferred from homology"/>
<feature type="transmembrane region" description="Helical" evidence="10">
    <location>
        <begin position="18"/>
        <end position="38"/>
    </location>
</feature>
<evidence type="ECO:0000256" key="6">
    <source>
        <dbReference type="ARBA" id="ARBA00022692"/>
    </source>
</evidence>
<dbReference type="NCBIfam" id="TIGR00797">
    <property type="entry name" value="matE"/>
    <property type="match status" value="1"/>
</dbReference>
<feature type="transmembrane region" description="Helical" evidence="10">
    <location>
        <begin position="138"/>
        <end position="158"/>
    </location>
</feature>
<feature type="transmembrane region" description="Helical" evidence="10">
    <location>
        <begin position="316"/>
        <end position="339"/>
    </location>
</feature>
<feature type="transmembrane region" description="Helical" evidence="10">
    <location>
        <begin position="419"/>
        <end position="437"/>
    </location>
</feature>
<dbReference type="PANTHER" id="PTHR43823">
    <property type="entry name" value="SPORULATION PROTEIN YKVU"/>
    <property type="match status" value="1"/>
</dbReference>
<reference evidence="11" key="1">
    <citation type="journal article" date="2021" name="PeerJ">
        <title>Extensive microbial diversity within the chicken gut microbiome revealed by metagenomics and culture.</title>
        <authorList>
            <person name="Gilroy R."/>
            <person name="Ravi A."/>
            <person name="Getino M."/>
            <person name="Pursley I."/>
            <person name="Horton D.L."/>
            <person name="Alikhan N.F."/>
            <person name="Baker D."/>
            <person name="Gharbi K."/>
            <person name="Hall N."/>
            <person name="Watson M."/>
            <person name="Adriaenssens E.M."/>
            <person name="Foster-Nyarko E."/>
            <person name="Jarju S."/>
            <person name="Secka A."/>
            <person name="Antonio M."/>
            <person name="Oren A."/>
            <person name="Chaudhuri R.R."/>
            <person name="La Ragione R."/>
            <person name="Hildebrand F."/>
            <person name="Pallen M.J."/>
        </authorList>
    </citation>
    <scope>NUCLEOTIDE SEQUENCE</scope>
    <source>
        <strain evidence="11">ChiGjej6B6-14162</strain>
    </source>
</reference>
<accession>A0A9D1X6B9</accession>
<evidence type="ECO:0000256" key="1">
    <source>
        <dbReference type="ARBA" id="ARBA00004651"/>
    </source>
</evidence>
<evidence type="ECO:0000313" key="11">
    <source>
        <dbReference type="EMBL" id="HIX73653.1"/>
    </source>
</evidence>
<comment type="caution">
    <text evidence="11">The sequence shown here is derived from an EMBL/GenBank/DDBJ whole genome shotgun (WGS) entry which is preliminary data.</text>
</comment>
<dbReference type="EMBL" id="DXEL01000011">
    <property type="protein sequence ID" value="HIX73653.1"/>
    <property type="molecule type" value="Genomic_DNA"/>
</dbReference>
<keyword evidence="8 10" id="KW-0472">Membrane</keyword>
<dbReference type="PANTHER" id="PTHR43823:SF3">
    <property type="entry name" value="MULTIDRUG EXPORT PROTEIN MEPA"/>
    <property type="match status" value="1"/>
</dbReference>
<feature type="transmembrane region" description="Helical" evidence="10">
    <location>
        <begin position="95"/>
        <end position="118"/>
    </location>
</feature>
<evidence type="ECO:0000313" key="12">
    <source>
        <dbReference type="Proteomes" id="UP000886740"/>
    </source>
</evidence>
<evidence type="ECO:0000256" key="5">
    <source>
        <dbReference type="ARBA" id="ARBA00022475"/>
    </source>
</evidence>
<gene>
    <name evidence="11" type="ORF">H9977_01155</name>
</gene>
<dbReference type="CDD" id="cd13143">
    <property type="entry name" value="MATE_MepA_like"/>
    <property type="match status" value="1"/>
</dbReference>
<feature type="transmembrane region" description="Helical" evidence="10">
    <location>
        <begin position="170"/>
        <end position="190"/>
    </location>
</feature>
<dbReference type="GO" id="GO:0005886">
    <property type="term" value="C:plasma membrane"/>
    <property type="evidence" value="ECO:0007669"/>
    <property type="project" value="UniProtKB-SubCell"/>
</dbReference>
<feature type="transmembrane region" description="Helical" evidence="10">
    <location>
        <begin position="359"/>
        <end position="378"/>
    </location>
</feature>
<dbReference type="InterPro" id="IPR045070">
    <property type="entry name" value="MATE_MepA-like"/>
</dbReference>
<feature type="transmembrane region" description="Helical" evidence="10">
    <location>
        <begin position="236"/>
        <end position="260"/>
    </location>
</feature>
<evidence type="ECO:0000256" key="4">
    <source>
        <dbReference type="ARBA" id="ARBA00022448"/>
    </source>
</evidence>
<feature type="transmembrane region" description="Helical" evidence="10">
    <location>
        <begin position="272"/>
        <end position="295"/>
    </location>
</feature>
<sequence length="450" mass="49204">MNNEIIQKLEHERIAPLLFHYAIPAIIGTMVNALYNIVDRIFIGQGVGPMAISGLTLTFPILLFLQAFGMLVGAGAATRISIHLGRKAHETAEHVLGNALTLTLIVNLATIIPCMVFMEELLTRFGGSEQTLPYAMDYLYIVIPGNFFANLAFNFNAVMRASGYPKKAMVTMMLGAILNVILDALFILVFDMGIRGAAIATAISMIACAIFVMTHFVDRRSVIRFHLRYFRLKGRIVWNILTIGVSPFSMQMAGSLVVVIMNHSLQRYGGDLAIGASGIVTSVAMLLVMLIIGLAQGAQPILGFNYGARRFDRVEATLKLAIAIASAITILGWIVSLLFPSAIVSAFTSDPELARITDRGLVLTMLAFFGVGSQIIISQFFQSIGIAWKAMFLSLSRQIIFLIPAIYLLGNLWALDGVWLSQPVSDFIAAVTAWIFLAHHKKSMRAKVSD</sequence>
<keyword evidence="7 10" id="KW-1133">Transmembrane helix</keyword>
<dbReference type="Proteomes" id="UP000886740">
    <property type="component" value="Unassembled WGS sequence"/>
</dbReference>
<dbReference type="AlphaFoldDB" id="A0A9D1X6B9"/>
<evidence type="ECO:0000256" key="2">
    <source>
        <dbReference type="ARBA" id="ARBA00008417"/>
    </source>
</evidence>
<dbReference type="GO" id="GO:0015297">
    <property type="term" value="F:antiporter activity"/>
    <property type="evidence" value="ECO:0007669"/>
    <property type="project" value="InterPro"/>
</dbReference>
<name>A0A9D1X6B9_9BACT</name>
<feature type="transmembrane region" description="Helical" evidence="10">
    <location>
        <begin position="390"/>
        <end position="413"/>
    </location>
</feature>
<feature type="transmembrane region" description="Helical" evidence="10">
    <location>
        <begin position="196"/>
        <end position="216"/>
    </location>
</feature>
<keyword evidence="6 10" id="KW-0812">Transmembrane</keyword>
<evidence type="ECO:0000256" key="7">
    <source>
        <dbReference type="ARBA" id="ARBA00022989"/>
    </source>
</evidence>
<evidence type="ECO:0000256" key="9">
    <source>
        <dbReference type="ARBA" id="ARBA00023251"/>
    </source>
</evidence>
<keyword evidence="9" id="KW-0046">Antibiotic resistance</keyword>
<keyword evidence="4" id="KW-0813">Transport</keyword>
<comment type="similarity">
    <text evidence="2">Belongs to the multi antimicrobial extrusion (MATE) (TC 2.A.66.1) family. MepA subfamily.</text>
</comment>
<feature type="transmembrane region" description="Helical" evidence="10">
    <location>
        <begin position="50"/>
        <end position="74"/>
    </location>
</feature>
<dbReference type="GO" id="GO:0046677">
    <property type="term" value="P:response to antibiotic"/>
    <property type="evidence" value="ECO:0007669"/>
    <property type="project" value="UniProtKB-KW"/>
</dbReference>
<dbReference type="GO" id="GO:0042910">
    <property type="term" value="F:xenobiotic transmembrane transporter activity"/>
    <property type="evidence" value="ECO:0007669"/>
    <property type="project" value="InterPro"/>
</dbReference>
<dbReference type="InterPro" id="IPR051327">
    <property type="entry name" value="MATE_MepA_subfamily"/>
</dbReference>
<protein>
    <recommendedName>
        <fullName evidence="3">Multidrug export protein MepA</fullName>
    </recommendedName>
</protein>
<evidence type="ECO:0000256" key="10">
    <source>
        <dbReference type="SAM" id="Phobius"/>
    </source>
</evidence>
<dbReference type="InterPro" id="IPR048279">
    <property type="entry name" value="MdtK-like"/>
</dbReference>
<dbReference type="PIRSF" id="PIRSF006603">
    <property type="entry name" value="DinF"/>
    <property type="match status" value="1"/>
</dbReference>
<reference evidence="11" key="2">
    <citation type="submission" date="2021-04" db="EMBL/GenBank/DDBJ databases">
        <authorList>
            <person name="Gilroy R."/>
        </authorList>
    </citation>
    <scope>NUCLEOTIDE SEQUENCE</scope>
    <source>
        <strain evidence="11">ChiGjej6B6-14162</strain>
    </source>
</reference>